<comment type="subcellular location">
    <subcellularLocation>
        <location evidence="2">Membrane</location>
        <topology evidence="2">Lipid-anchor</topology>
        <topology evidence="2">GPI-anchor</topology>
    </subcellularLocation>
    <subcellularLocation>
        <location evidence="1">Membrane</location>
        <topology evidence="1">Multi-pass membrane protein</topology>
    </subcellularLocation>
    <subcellularLocation>
        <location evidence="3">Secreted</location>
    </subcellularLocation>
</comment>
<evidence type="ECO:0000256" key="13">
    <source>
        <dbReference type="ARBA" id="ARBA00038359"/>
    </source>
</evidence>
<feature type="transmembrane region" description="Helical" evidence="16">
    <location>
        <begin position="264"/>
        <end position="282"/>
    </location>
</feature>
<evidence type="ECO:0000259" key="17">
    <source>
        <dbReference type="PROSITE" id="PS52012"/>
    </source>
</evidence>
<dbReference type="Proteomes" id="UP000193689">
    <property type="component" value="Unassembled WGS sequence"/>
</dbReference>
<organism evidence="18 19">
    <name type="scientific">Pseudomassariella vexata</name>
    <dbReference type="NCBI Taxonomy" id="1141098"/>
    <lineage>
        <taxon>Eukaryota</taxon>
        <taxon>Fungi</taxon>
        <taxon>Dikarya</taxon>
        <taxon>Ascomycota</taxon>
        <taxon>Pezizomycotina</taxon>
        <taxon>Sordariomycetes</taxon>
        <taxon>Xylariomycetidae</taxon>
        <taxon>Amphisphaeriales</taxon>
        <taxon>Pseudomassariaceae</taxon>
        <taxon>Pseudomassariella</taxon>
    </lineage>
</organism>
<evidence type="ECO:0000313" key="19">
    <source>
        <dbReference type="Proteomes" id="UP000193689"/>
    </source>
</evidence>
<dbReference type="InterPro" id="IPR052337">
    <property type="entry name" value="SAT4-like"/>
</dbReference>
<evidence type="ECO:0000256" key="16">
    <source>
        <dbReference type="SAM" id="Phobius"/>
    </source>
</evidence>
<dbReference type="InParanoid" id="A0A1Y2DFM3"/>
<feature type="transmembrane region" description="Helical" evidence="16">
    <location>
        <begin position="181"/>
        <end position="202"/>
    </location>
</feature>
<keyword evidence="5" id="KW-0964">Secreted</keyword>
<keyword evidence="10 16" id="KW-0472">Membrane</keyword>
<evidence type="ECO:0000256" key="11">
    <source>
        <dbReference type="ARBA" id="ARBA00023157"/>
    </source>
</evidence>
<comment type="caution">
    <text evidence="14">Lacks conserved residue(s) required for the propagation of feature annotation.</text>
</comment>
<feature type="transmembrane region" description="Helical" evidence="16">
    <location>
        <begin position="97"/>
        <end position="119"/>
    </location>
</feature>
<evidence type="ECO:0000256" key="4">
    <source>
        <dbReference type="ARBA" id="ARBA00010031"/>
    </source>
</evidence>
<dbReference type="RefSeq" id="XP_040711128.1">
    <property type="nucleotide sequence ID" value="XM_040856783.1"/>
</dbReference>
<dbReference type="InterPro" id="IPR008427">
    <property type="entry name" value="Extracellular_membr_CFEM_dom"/>
</dbReference>
<evidence type="ECO:0000256" key="14">
    <source>
        <dbReference type="PROSITE-ProRule" id="PRU01356"/>
    </source>
</evidence>
<dbReference type="GeneID" id="63772995"/>
<keyword evidence="8" id="KW-0732">Signal</keyword>
<accession>A0A1Y2DFM3</accession>
<keyword evidence="7 16" id="KW-0812">Transmembrane</keyword>
<evidence type="ECO:0000256" key="9">
    <source>
        <dbReference type="ARBA" id="ARBA00022989"/>
    </source>
</evidence>
<dbReference type="PROSITE" id="PS52012">
    <property type="entry name" value="CFEM"/>
    <property type="match status" value="1"/>
</dbReference>
<dbReference type="InterPro" id="IPR049326">
    <property type="entry name" value="Rhodopsin_dom_fungi"/>
</dbReference>
<keyword evidence="6" id="KW-0325">Glycoprotein</keyword>
<dbReference type="EMBL" id="MCFJ01000017">
    <property type="protein sequence ID" value="ORY58093.1"/>
    <property type="molecule type" value="Genomic_DNA"/>
</dbReference>
<gene>
    <name evidence="18" type="ORF">BCR38DRAFT_353415</name>
</gene>
<protein>
    <recommendedName>
        <fullName evidence="17">CFEM domain-containing protein</fullName>
    </recommendedName>
</protein>
<dbReference type="GO" id="GO:0005576">
    <property type="term" value="C:extracellular region"/>
    <property type="evidence" value="ECO:0007669"/>
    <property type="project" value="UniProtKB-SubCell"/>
</dbReference>
<keyword evidence="19" id="KW-1185">Reference proteome</keyword>
<evidence type="ECO:0000256" key="5">
    <source>
        <dbReference type="ARBA" id="ARBA00022525"/>
    </source>
</evidence>
<feature type="disulfide bond" evidence="14">
    <location>
        <begin position="20"/>
        <end position="53"/>
    </location>
</feature>
<dbReference type="PANTHER" id="PTHR33048">
    <property type="entry name" value="PTH11-LIKE INTEGRAL MEMBRANE PROTEIN (AFU_ORTHOLOGUE AFUA_5G11245)"/>
    <property type="match status" value="1"/>
</dbReference>
<evidence type="ECO:0000256" key="15">
    <source>
        <dbReference type="SAM" id="MobiDB-lite"/>
    </source>
</evidence>
<feature type="region of interest" description="Disordered" evidence="15">
    <location>
        <begin position="389"/>
        <end position="411"/>
    </location>
</feature>
<evidence type="ECO:0000256" key="10">
    <source>
        <dbReference type="ARBA" id="ARBA00023136"/>
    </source>
</evidence>
<feature type="transmembrane region" description="Helical" evidence="16">
    <location>
        <begin position="234"/>
        <end position="252"/>
    </location>
</feature>
<sequence>CFVQSIPQSPCGYTNATCLCNDPILADIMKPCMLSNCTVKESLTTKNLSTIACGSPVTKPVGNVIQDIALIFVVATIFFTARMAAKISRYTNWGLDDFTIVLSYVIILIIRMPCLNLIIPTVLHNGQGMDIWVLSHDKVANIIKVCFVTMTILYNLDLTLIKGSILFFYLRVFSDKHVRQILWATQAFNLMFGILSLILAVLKFQPAIRLWDRWDKETPRTSAEYMPFLKAQTIIHIVMDALMIIIPATQLYNLNMPPRQKIGILIMFGLGIFLTILSGIRIKIVPTTLLITCTAVSPWSMMWPQLELGTGIVIACLPSARQLCSRLLPKVSHFYHQISICSRRQQDAYPEISTHYETRSSKDATEMTISRPIEDKPYVQGTVDGTAIESRRYTQVSPSNDSLMTDTKHEE</sequence>
<evidence type="ECO:0000256" key="1">
    <source>
        <dbReference type="ARBA" id="ARBA00004141"/>
    </source>
</evidence>
<keyword evidence="6" id="KW-0336">GPI-anchor</keyword>
<feature type="domain" description="CFEM" evidence="17">
    <location>
        <begin position="1"/>
        <end position="79"/>
    </location>
</feature>
<evidence type="ECO:0000256" key="12">
    <source>
        <dbReference type="ARBA" id="ARBA00023288"/>
    </source>
</evidence>
<keyword evidence="12" id="KW-0449">Lipoprotein</keyword>
<evidence type="ECO:0000256" key="6">
    <source>
        <dbReference type="ARBA" id="ARBA00022622"/>
    </source>
</evidence>
<dbReference type="GO" id="GO:0098552">
    <property type="term" value="C:side of membrane"/>
    <property type="evidence" value="ECO:0007669"/>
    <property type="project" value="UniProtKB-KW"/>
</dbReference>
<feature type="disulfide bond" evidence="14">
    <location>
        <begin position="1"/>
        <end position="32"/>
    </location>
</feature>
<name>A0A1Y2DFM3_9PEZI</name>
<feature type="compositionally biased region" description="Polar residues" evidence="15">
    <location>
        <begin position="393"/>
        <end position="405"/>
    </location>
</feature>
<proteinExistence type="inferred from homology"/>
<evidence type="ECO:0000256" key="2">
    <source>
        <dbReference type="ARBA" id="ARBA00004589"/>
    </source>
</evidence>
<evidence type="ECO:0000256" key="7">
    <source>
        <dbReference type="ARBA" id="ARBA00022692"/>
    </source>
</evidence>
<feature type="transmembrane region" description="Helical" evidence="16">
    <location>
        <begin position="64"/>
        <end position="85"/>
    </location>
</feature>
<reference evidence="18 19" key="1">
    <citation type="submission" date="2016-07" db="EMBL/GenBank/DDBJ databases">
        <title>Pervasive Adenine N6-methylation of Active Genes in Fungi.</title>
        <authorList>
            <consortium name="DOE Joint Genome Institute"/>
            <person name="Mondo S.J."/>
            <person name="Dannebaum R.O."/>
            <person name="Kuo R.C."/>
            <person name="Labutti K."/>
            <person name="Haridas S."/>
            <person name="Kuo A."/>
            <person name="Salamov A."/>
            <person name="Ahrendt S.R."/>
            <person name="Lipzen A."/>
            <person name="Sullivan W."/>
            <person name="Andreopoulos W.B."/>
            <person name="Clum A."/>
            <person name="Lindquist E."/>
            <person name="Daum C."/>
            <person name="Ramamoorthy G.K."/>
            <person name="Gryganskyi A."/>
            <person name="Culley D."/>
            <person name="Magnuson J.K."/>
            <person name="James T.Y."/>
            <person name="O'Malley M.A."/>
            <person name="Stajich J.E."/>
            <person name="Spatafora J.W."/>
            <person name="Visel A."/>
            <person name="Grigoriev I.V."/>
        </authorList>
    </citation>
    <scope>NUCLEOTIDE SEQUENCE [LARGE SCALE GENOMIC DNA]</scope>
    <source>
        <strain evidence="18 19">CBS 129021</strain>
    </source>
</reference>
<dbReference type="Pfam" id="PF20684">
    <property type="entry name" value="Fung_rhodopsin"/>
    <property type="match status" value="1"/>
</dbReference>
<comment type="caution">
    <text evidence="18">The sequence shown here is derived from an EMBL/GenBank/DDBJ whole genome shotgun (WGS) entry which is preliminary data.</text>
</comment>
<dbReference type="PANTHER" id="PTHR33048:SF47">
    <property type="entry name" value="INTEGRAL MEMBRANE PROTEIN-RELATED"/>
    <property type="match status" value="1"/>
</dbReference>
<dbReference type="OrthoDB" id="2496787at2759"/>
<dbReference type="AlphaFoldDB" id="A0A1Y2DFM3"/>
<feature type="non-terminal residue" evidence="18">
    <location>
        <position position="1"/>
    </location>
</feature>
<dbReference type="Pfam" id="PF05730">
    <property type="entry name" value="CFEM"/>
    <property type="match status" value="1"/>
</dbReference>
<feature type="disulfide bond" evidence="14">
    <location>
        <begin position="11"/>
        <end position="18"/>
    </location>
</feature>
<evidence type="ECO:0000256" key="3">
    <source>
        <dbReference type="ARBA" id="ARBA00004613"/>
    </source>
</evidence>
<comment type="similarity">
    <text evidence="4">Belongs to the RBT5 family.</text>
</comment>
<keyword evidence="11 14" id="KW-1015">Disulfide bond</keyword>
<evidence type="ECO:0000313" key="18">
    <source>
        <dbReference type="EMBL" id="ORY58093.1"/>
    </source>
</evidence>
<dbReference type="STRING" id="1141098.A0A1Y2DFM3"/>
<keyword evidence="9 16" id="KW-1133">Transmembrane helix</keyword>
<comment type="similarity">
    <text evidence="13">Belongs to the SAT4 family.</text>
</comment>
<evidence type="ECO:0000256" key="8">
    <source>
        <dbReference type="ARBA" id="ARBA00022729"/>
    </source>
</evidence>